<dbReference type="AlphaFoldDB" id="A0AAN7K825"/>
<accession>A0AAN7K825</accession>
<dbReference type="PANTHER" id="PTHR36407">
    <property type="entry name" value="MEDIATOR-ASSOCIATED PROTEIN 2"/>
    <property type="match status" value="1"/>
</dbReference>
<evidence type="ECO:0000256" key="1">
    <source>
        <dbReference type="SAM" id="MobiDB-lite"/>
    </source>
</evidence>
<dbReference type="InterPro" id="IPR038823">
    <property type="entry name" value="MED2_plant"/>
</dbReference>
<sequence length="241" mass="25574">MEGGVAADGVYKPPADFLEDQKEPLIDIELNDSTELWLIQWPNSLAPDFDGGEVTLKLHHDGKLGSFKGSSGKEYDVVSFASQAPNATVFLPSTSGPKVAGKIARRVSFVHYPDPTELGKANQTNLKLLHQKPAGTSVTKTSNMLSTPSTKKSTPSSSKYAASSHGSRPRGASLEAGEASGGKRSSEHFVPANHYSSQGSARFGSGVTSEHSRGHGSSLSAGSVRDTHQKSPNKKRKKSEE</sequence>
<reference evidence="2 3" key="1">
    <citation type="journal article" date="2023" name="Hortic Res">
        <title>Pangenome of water caltrop reveals structural variations and asymmetric subgenome divergence after allopolyploidization.</title>
        <authorList>
            <person name="Zhang X."/>
            <person name="Chen Y."/>
            <person name="Wang L."/>
            <person name="Yuan Y."/>
            <person name="Fang M."/>
            <person name="Shi L."/>
            <person name="Lu R."/>
            <person name="Comes H.P."/>
            <person name="Ma Y."/>
            <person name="Chen Y."/>
            <person name="Huang G."/>
            <person name="Zhou Y."/>
            <person name="Zheng Z."/>
            <person name="Qiu Y."/>
        </authorList>
    </citation>
    <scope>NUCLEOTIDE SEQUENCE [LARGE SCALE GENOMIC DNA]</scope>
    <source>
        <tissue evidence="2">Roots</tissue>
    </source>
</reference>
<dbReference type="Proteomes" id="UP001345219">
    <property type="component" value="Chromosome 11"/>
</dbReference>
<organism evidence="2 3">
    <name type="scientific">Trapa incisa</name>
    <dbReference type="NCBI Taxonomy" id="236973"/>
    <lineage>
        <taxon>Eukaryota</taxon>
        <taxon>Viridiplantae</taxon>
        <taxon>Streptophyta</taxon>
        <taxon>Embryophyta</taxon>
        <taxon>Tracheophyta</taxon>
        <taxon>Spermatophyta</taxon>
        <taxon>Magnoliopsida</taxon>
        <taxon>eudicotyledons</taxon>
        <taxon>Gunneridae</taxon>
        <taxon>Pentapetalae</taxon>
        <taxon>rosids</taxon>
        <taxon>malvids</taxon>
        <taxon>Myrtales</taxon>
        <taxon>Lythraceae</taxon>
        <taxon>Trapa</taxon>
    </lineage>
</organism>
<protein>
    <recommendedName>
        <fullName evidence="4">Mediator-associated protein 2</fullName>
    </recommendedName>
</protein>
<comment type="caution">
    <text evidence="2">The sequence shown here is derived from an EMBL/GenBank/DDBJ whole genome shotgun (WGS) entry which is preliminary data.</text>
</comment>
<evidence type="ECO:0000313" key="3">
    <source>
        <dbReference type="Proteomes" id="UP001345219"/>
    </source>
</evidence>
<keyword evidence="3" id="KW-1185">Reference proteome</keyword>
<dbReference type="EMBL" id="JAXIOK010000008">
    <property type="protein sequence ID" value="KAK4763618.1"/>
    <property type="molecule type" value="Genomic_DNA"/>
</dbReference>
<evidence type="ECO:0000313" key="2">
    <source>
        <dbReference type="EMBL" id="KAK4763618.1"/>
    </source>
</evidence>
<feature type="compositionally biased region" description="Low complexity" evidence="1">
    <location>
        <begin position="146"/>
        <end position="164"/>
    </location>
</feature>
<evidence type="ECO:0008006" key="4">
    <source>
        <dbReference type="Google" id="ProtNLM"/>
    </source>
</evidence>
<name>A0AAN7K825_9MYRT</name>
<feature type="compositionally biased region" description="Basic residues" evidence="1">
    <location>
        <begin position="231"/>
        <end position="241"/>
    </location>
</feature>
<gene>
    <name evidence="2" type="ORF">SAY87_013056</name>
</gene>
<feature type="region of interest" description="Disordered" evidence="1">
    <location>
        <begin position="130"/>
        <end position="241"/>
    </location>
</feature>
<proteinExistence type="predicted"/>
<feature type="compositionally biased region" description="Polar residues" evidence="1">
    <location>
        <begin position="134"/>
        <end position="145"/>
    </location>
</feature>
<dbReference type="PANTHER" id="PTHR36407:SF1">
    <property type="entry name" value="MEDIATOR-ASSOCIATED PROTEIN 2"/>
    <property type="match status" value="1"/>
</dbReference>